<proteinExistence type="predicted"/>
<accession>A0ACC0KAD8</accession>
<comment type="caution">
    <text evidence="1">The sequence shown here is derived from an EMBL/GenBank/DDBJ whole genome shotgun (WGS) entry which is preliminary data.</text>
</comment>
<reference evidence="1 2" key="1">
    <citation type="journal article" date="2022" name="Genome Biol. Evol.">
        <title>The Spruce Budworm Genome: Reconstructing the Evolutionary History of Antifreeze Proteins.</title>
        <authorList>
            <person name="Beliveau C."/>
            <person name="Gagne P."/>
            <person name="Picq S."/>
            <person name="Vernygora O."/>
            <person name="Keeling C.I."/>
            <person name="Pinkney K."/>
            <person name="Doucet D."/>
            <person name="Wen F."/>
            <person name="Johnston J.S."/>
            <person name="Maaroufi H."/>
            <person name="Boyle B."/>
            <person name="Laroche J."/>
            <person name="Dewar K."/>
            <person name="Juretic N."/>
            <person name="Blackburn G."/>
            <person name="Nisole A."/>
            <person name="Brunet B."/>
            <person name="Brandao M."/>
            <person name="Lumley L."/>
            <person name="Duan J."/>
            <person name="Quan G."/>
            <person name="Lucarotti C.J."/>
            <person name="Roe A.D."/>
            <person name="Sperling F.A.H."/>
            <person name="Levesque R.C."/>
            <person name="Cusson M."/>
        </authorList>
    </citation>
    <scope>NUCLEOTIDE SEQUENCE [LARGE SCALE GENOMIC DNA]</scope>
    <source>
        <strain evidence="1">Glfc:IPQL:Cfum</strain>
    </source>
</reference>
<protein>
    <submittedName>
        <fullName evidence="1">Uncharacterized protein</fullName>
    </submittedName>
</protein>
<evidence type="ECO:0000313" key="1">
    <source>
        <dbReference type="EMBL" id="KAI8433238.1"/>
    </source>
</evidence>
<dbReference type="Proteomes" id="UP001064048">
    <property type="component" value="Chromosome 28"/>
</dbReference>
<evidence type="ECO:0000313" key="2">
    <source>
        <dbReference type="Proteomes" id="UP001064048"/>
    </source>
</evidence>
<keyword evidence="2" id="KW-1185">Reference proteome</keyword>
<gene>
    <name evidence="1" type="ORF">MSG28_015314</name>
</gene>
<name>A0ACC0KAD8_CHOFU</name>
<sequence length="123" mass="13442">MILTVGTKHFLVWGHPPPPEAGSQCKTVCYIFDPHMLDDRGTPHKLYGAGAFLRYAGGEYPLCSLSAVSLATSKATPRKKPPPVLPMAPERAPPGPTNEQLMSLRGEDFFLYCPKSDGHTYGR</sequence>
<dbReference type="EMBL" id="CM046128">
    <property type="protein sequence ID" value="KAI8433238.1"/>
    <property type="molecule type" value="Genomic_DNA"/>
</dbReference>
<organism evidence="1 2">
    <name type="scientific">Choristoneura fumiferana</name>
    <name type="common">Spruce budworm moth</name>
    <name type="synonym">Archips fumiferana</name>
    <dbReference type="NCBI Taxonomy" id="7141"/>
    <lineage>
        <taxon>Eukaryota</taxon>
        <taxon>Metazoa</taxon>
        <taxon>Ecdysozoa</taxon>
        <taxon>Arthropoda</taxon>
        <taxon>Hexapoda</taxon>
        <taxon>Insecta</taxon>
        <taxon>Pterygota</taxon>
        <taxon>Neoptera</taxon>
        <taxon>Endopterygota</taxon>
        <taxon>Lepidoptera</taxon>
        <taxon>Glossata</taxon>
        <taxon>Ditrysia</taxon>
        <taxon>Tortricoidea</taxon>
        <taxon>Tortricidae</taxon>
        <taxon>Tortricinae</taxon>
        <taxon>Choristoneura</taxon>
    </lineage>
</organism>